<accession>J3N611</accession>
<feature type="chain" id="PRO_5003774656" evidence="1">
    <location>
        <begin position="17"/>
        <end position="59"/>
    </location>
</feature>
<organism evidence="2">
    <name type="scientific">Oryza brachyantha</name>
    <name type="common">malo sina</name>
    <dbReference type="NCBI Taxonomy" id="4533"/>
    <lineage>
        <taxon>Eukaryota</taxon>
        <taxon>Viridiplantae</taxon>
        <taxon>Streptophyta</taxon>
        <taxon>Embryophyta</taxon>
        <taxon>Tracheophyta</taxon>
        <taxon>Spermatophyta</taxon>
        <taxon>Magnoliopsida</taxon>
        <taxon>Liliopsida</taxon>
        <taxon>Poales</taxon>
        <taxon>Poaceae</taxon>
        <taxon>BOP clade</taxon>
        <taxon>Oryzoideae</taxon>
        <taxon>Oryzeae</taxon>
        <taxon>Oryzinae</taxon>
        <taxon>Oryza</taxon>
    </lineage>
</organism>
<dbReference type="AlphaFoldDB" id="J3N611"/>
<keyword evidence="1" id="KW-0732">Signal</keyword>
<dbReference type="Proteomes" id="UP000006038">
    <property type="component" value="Chromosome 11"/>
</dbReference>
<evidence type="ECO:0000256" key="1">
    <source>
        <dbReference type="SAM" id="SignalP"/>
    </source>
</evidence>
<reference evidence="2" key="1">
    <citation type="journal article" date="2013" name="Nat. Commun.">
        <title>Whole-genome sequencing of Oryza brachyantha reveals mechanisms underlying Oryza genome evolution.</title>
        <authorList>
            <person name="Chen J."/>
            <person name="Huang Q."/>
            <person name="Gao D."/>
            <person name="Wang J."/>
            <person name="Lang Y."/>
            <person name="Liu T."/>
            <person name="Li B."/>
            <person name="Bai Z."/>
            <person name="Luis Goicoechea J."/>
            <person name="Liang C."/>
            <person name="Chen C."/>
            <person name="Zhang W."/>
            <person name="Sun S."/>
            <person name="Liao Y."/>
            <person name="Zhang X."/>
            <person name="Yang L."/>
            <person name="Song C."/>
            <person name="Wang M."/>
            <person name="Shi J."/>
            <person name="Liu G."/>
            <person name="Liu J."/>
            <person name="Zhou H."/>
            <person name="Zhou W."/>
            <person name="Yu Q."/>
            <person name="An N."/>
            <person name="Chen Y."/>
            <person name="Cai Q."/>
            <person name="Wang B."/>
            <person name="Liu B."/>
            <person name="Min J."/>
            <person name="Huang Y."/>
            <person name="Wu H."/>
            <person name="Li Z."/>
            <person name="Zhang Y."/>
            <person name="Yin Y."/>
            <person name="Song W."/>
            <person name="Jiang J."/>
            <person name="Jackson S.A."/>
            <person name="Wing R.A."/>
            <person name="Wang J."/>
            <person name="Chen M."/>
        </authorList>
    </citation>
    <scope>NUCLEOTIDE SEQUENCE [LARGE SCALE GENOMIC DNA]</scope>
    <source>
        <strain evidence="2">cv. IRGC 101232</strain>
    </source>
</reference>
<protein>
    <submittedName>
        <fullName evidence="2">Uncharacterized protein</fullName>
    </submittedName>
</protein>
<dbReference type="HOGENOM" id="CLU_2964557_0_0_1"/>
<dbReference type="EnsemblPlants" id="OB11G12470.1">
    <property type="protein sequence ID" value="OB11G12470.1"/>
    <property type="gene ID" value="OB11G12470"/>
</dbReference>
<proteinExistence type="predicted"/>
<evidence type="ECO:0000313" key="2">
    <source>
        <dbReference type="EnsemblPlants" id="OB11G12470.1"/>
    </source>
</evidence>
<feature type="signal peptide" evidence="1">
    <location>
        <begin position="1"/>
        <end position="16"/>
    </location>
</feature>
<evidence type="ECO:0000313" key="3">
    <source>
        <dbReference type="Proteomes" id="UP000006038"/>
    </source>
</evidence>
<keyword evidence="3" id="KW-1185">Reference proteome</keyword>
<name>J3N611_ORYBR</name>
<reference evidence="2" key="2">
    <citation type="submission" date="2013-04" db="UniProtKB">
        <authorList>
            <consortium name="EnsemblPlants"/>
        </authorList>
    </citation>
    <scope>IDENTIFICATION</scope>
</reference>
<sequence>MLLALCITVLHPFVQQNHFYCIFPSPDLNYTYDISKFSFRSNGRLVSIYLFSDFQHASS</sequence>
<dbReference type="Gramene" id="OB11G12470.1">
    <property type="protein sequence ID" value="OB11G12470.1"/>
    <property type="gene ID" value="OB11G12470"/>
</dbReference>